<organism evidence="2 3">
    <name type="scientific">Diplogelasinospora grovesii</name>
    <dbReference type="NCBI Taxonomy" id="303347"/>
    <lineage>
        <taxon>Eukaryota</taxon>
        <taxon>Fungi</taxon>
        <taxon>Dikarya</taxon>
        <taxon>Ascomycota</taxon>
        <taxon>Pezizomycotina</taxon>
        <taxon>Sordariomycetes</taxon>
        <taxon>Sordariomycetidae</taxon>
        <taxon>Sordariales</taxon>
        <taxon>Diplogelasinosporaceae</taxon>
        <taxon>Diplogelasinospora</taxon>
    </lineage>
</organism>
<dbReference type="AlphaFoldDB" id="A0AAN6S864"/>
<feature type="transmembrane region" description="Helical" evidence="1">
    <location>
        <begin position="76"/>
        <end position="97"/>
    </location>
</feature>
<proteinExistence type="predicted"/>
<dbReference type="Proteomes" id="UP001303473">
    <property type="component" value="Unassembled WGS sequence"/>
</dbReference>
<evidence type="ECO:0000256" key="1">
    <source>
        <dbReference type="SAM" id="Phobius"/>
    </source>
</evidence>
<sequence length="266" mass="30125">MESWAGYNYYTTDPDKWVNLINLSTVEWGVAPLPPNVFAIPGSLNASYAPGDFPNNSIIIENAAKTQFGSRDIEKIVFGITSGLAIAWGLGWLWWTWRKGDLFKPRNHNRQDGDPAALHHLLLSEENSDFVSAAKLRDELYNSYYEPGHKGPEMEDTSMAVAEGTEVKSEDVEALIALVQKMYAFDLKLWAHQSDESMTASERDSLRRKSDAILADVRRVIISWNDQIRNNPGAGSPWSQVEVEMLRLLEEILTVNLPTKRYHTER</sequence>
<gene>
    <name evidence="2" type="ORF">QBC46DRAFT_39759</name>
</gene>
<accession>A0AAN6S864</accession>
<reference evidence="3" key="1">
    <citation type="journal article" date="2023" name="Mol. Phylogenet. Evol.">
        <title>Genome-scale phylogeny and comparative genomics of the fungal order Sordariales.</title>
        <authorList>
            <person name="Hensen N."/>
            <person name="Bonometti L."/>
            <person name="Westerberg I."/>
            <person name="Brannstrom I.O."/>
            <person name="Guillou S."/>
            <person name="Cros-Aarteil S."/>
            <person name="Calhoun S."/>
            <person name="Haridas S."/>
            <person name="Kuo A."/>
            <person name="Mondo S."/>
            <person name="Pangilinan J."/>
            <person name="Riley R."/>
            <person name="LaButti K."/>
            <person name="Andreopoulos B."/>
            <person name="Lipzen A."/>
            <person name="Chen C."/>
            <person name="Yan M."/>
            <person name="Daum C."/>
            <person name="Ng V."/>
            <person name="Clum A."/>
            <person name="Steindorff A."/>
            <person name="Ohm R.A."/>
            <person name="Martin F."/>
            <person name="Silar P."/>
            <person name="Natvig D.O."/>
            <person name="Lalanne C."/>
            <person name="Gautier V."/>
            <person name="Ament-Velasquez S.L."/>
            <person name="Kruys A."/>
            <person name="Hutchinson M.I."/>
            <person name="Powell A.J."/>
            <person name="Barry K."/>
            <person name="Miller A.N."/>
            <person name="Grigoriev I.V."/>
            <person name="Debuchy R."/>
            <person name="Gladieux P."/>
            <person name="Hiltunen Thoren M."/>
            <person name="Johannesson H."/>
        </authorList>
    </citation>
    <scope>NUCLEOTIDE SEQUENCE [LARGE SCALE GENOMIC DNA]</scope>
    <source>
        <strain evidence="3">CBS 340.73</strain>
    </source>
</reference>
<keyword evidence="1" id="KW-0472">Membrane</keyword>
<evidence type="ECO:0000313" key="3">
    <source>
        <dbReference type="Proteomes" id="UP001303473"/>
    </source>
</evidence>
<keyword evidence="1" id="KW-1133">Transmembrane helix</keyword>
<protein>
    <submittedName>
        <fullName evidence="2">Uncharacterized protein</fullName>
    </submittedName>
</protein>
<dbReference type="EMBL" id="MU853766">
    <property type="protein sequence ID" value="KAK3943371.1"/>
    <property type="molecule type" value="Genomic_DNA"/>
</dbReference>
<name>A0AAN6S864_9PEZI</name>
<comment type="caution">
    <text evidence="2">The sequence shown here is derived from an EMBL/GenBank/DDBJ whole genome shotgun (WGS) entry which is preliminary data.</text>
</comment>
<evidence type="ECO:0000313" key="2">
    <source>
        <dbReference type="EMBL" id="KAK3943371.1"/>
    </source>
</evidence>
<keyword evidence="3" id="KW-1185">Reference proteome</keyword>
<keyword evidence="1" id="KW-0812">Transmembrane</keyword>